<dbReference type="PANTHER" id="PTHR43798:SF33">
    <property type="entry name" value="HYDROLASE, PUTATIVE (AFU_ORTHOLOGUE AFUA_2G14860)-RELATED"/>
    <property type="match status" value="1"/>
</dbReference>
<organism evidence="4 5">
    <name type="scientific">Ketogulonicigenium robustum</name>
    <dbReference type="NCBI Taxonomy" id="92947"/>
    <lineage>
        <taxon>Bacteria</taxon>
        <taxon>Pseudomonadati</taxon>
        <taxon>Pseudomonadota</taxon>
        <taxon>Alphaproteobacteria</taxon>
        <taxon>Rhodobacterales</taxon>
        <taxon>Roseobacteraceae</taxon>
        <taxon>Ketogulonicigenium</taxon>
    </lineage>
</organism>
<proteinExistence type="inferred from homology"/>
<dbReference type="OrthoDB" id="9804723at2"/>
<evidence type="ECO:0000256" key="2">
    <source>
        <dbReference type="ARBA" id="ARBA00022801"/>
    </source>
</evidence>
<dbReference type="STRING" id="92947.BVG79_01909"/>
<dbReference type="Gene3D" id="3.40.50.1820">
    <property type="entry name" value="alpha/beta hydrolase"/>
    <property type="match status" value="1"/>
</dbReference>
<dbReference type="KEGG" id="kro:BVG79_01909"/>
<evidence type="ECO:0000256" key="1">
    <source>
        <dbReference type="ARBA" id="ARBA00010088"/>
    </source>
</evidence>
<dbReference type="EC" id="4.2.99.20" evidence="4"/>
<accession>A0A1W6P1H9</accession>
<keyword evidence="4" id="KW-0456">Lyase</keyword>
<evidence type="ECO:0000313" key="5">
    <source>
        <dbReference type="Proteomes" id="UP000242447"/>
    </source>
</evidence>
<dbReference type="InterPro" id="IPR000073">
    <property type="entry name" value="AB_hydrolase_1"/>
</dbReference>
<dbReference type="PANTHER" id="PTHR43798">
    <property type="entry name" value="MONOACYLGLYCEROL LIPASE"/>
    <property type="match status" value="1"/>
</dbReference>
<dbReference type="GO" id="GO:0070205">
    <property type="term" value="F:2-succinyl-6-hydroxy-2,4-cyclohexadiene-1-carboxylate synthase activity"/>
    <property type="evidence" value="ECO:0007669"/>
    <property type="project" value="UniProtKB-EC"/>
</dbReference>
<dbReference type="Proteomes" id="UP000242447">
    <property type="component" value="Chromosome"/>
</dbReference>
<dbReference type="EMBL" id="CP019937">
    <property type="protein sequence ID" value="ARO15251.1"/>
    <property type="molecule type" value="Genomic_DNA"/>
</dbReference>
<comment type="similarity">
    <text evidence="1">Belongs to the peptidase S33 family.</text>
</comment>
<evidence type="ECO:0000259" key="3">
    <source>
        <dbReference type="Pfam" id="PF00561"/>
    </source>
</evidence>
<dbReference type="InterPro" id="IPR002410">
    <property type="entry name" value="Peptidase_S33"/>
</dbReference>
<dbReference type="RefSeq" id="WP_085786673.1">
    <property type="nucleotide sequence ID" value="NZ_CP019937.1"/>
</dbReference>
<dbReference type="GO" id="GO:0006508">
    <property type="term" value="P:proteolysis"/>
    <property type="evidence" value="ECO:0007669"/>
    <property type="project" value="InterPro"/>
</dbReference>
<feature type="domain" description="AB hydrolase-1" evidence="3">
    <location>
        <begin position="22"/>
        <end position="270"/>
    </location>
</feature>
<reference evidence="4 5" key="1">
    <citation type="submission" date="2017-02" db="EMBL/GenBank/DDBJ databases">
        <title>Ketogulonicigenium robustum SPU B003 Genome sequencing and assembly.</title>
        <authorList>
            <person name="Li Y."/>
            <person name="Liu L."/>
            <person name="Wang C."/>
            <person name="Zhang M."/>
            <person name="Zhang T."/>
            <person name="Zhang Y."/>
        </authorList>
    </citation>
    <scope>NUCLEOTIDE SEQUENCE [LARGE SCALE GENOMIC DNA]</scope>
    <source>
        <strain evidence="4 5">SPU_B003</strain>
    </source>
</reference>
<dbReference type="GO" id="GO:0016020">
    <property type="term" value="C:membrane"/>
    <property type="evidence" value="ECO:0007669"/>
    <property type="project" value="TreeGrafter"/>
</dbReference>
<sequence length="284" mass="31553">MPSVTLDGVTFNYEVAGPENAPTIFTLHGGRGAGELANDFRSWGAALSDTYRVISYDQRGHGKTTDTLPFTFNQLADDVETLRKHFCGDDQCIVIGGSFGGFIALTYALRHPGSYSKLVLRGTAPSYHMEAEAIEIMKSRAHLVPSLTPAMIEKLFSNRVESDLEFRLLWLAMQPLYADDPAKFDAQAAFERTRDMPVHLQAHNDLYEDDQWLAYDVRERLHEITAPTFICVGEDDWICPASQSRLMAEKIPNATLLVVPGANHSVHVQAPEVVMPAVRAFLAQ</sequence>
<dbReference type="AlphaFoldDB" id="A0A1W6P1H9"/>
<keyword evidence="2" id="KW-0378">Hydrolase</keyword>
<evidence type="ECO:0000313" key="4">
    <source>
        <dbReference type="EMBL" id="ARO15251.1"/>
    </source>
</evidence>
<dbReference type="InterPro" id="IPR029058">
    <property type="entry name" value="AB_hydrolase_fold"/>
</dbReference>
<dbReference type="SUPFAM" id="SSF53474">
    <property type="entry name" value="alpha/beta-Hydrolases"/>
    <property type="match status" value="1"/>
</dbReference>
<dbReference type="PRINTS" id="PR00793">
    <property type="entry name" value="PROAMNOPTASE"/>
</dbReference>
<dbReference type="Pfam" id="PF00561">
    <property type="entry name" value="Abhydrolase_1"/>
    <property type="match status" value="1"/>
</dbReference>
<gene>
    <name evidence="4" type="primary">menH</name>
    <name evidence="4" type="ORF">BVG79_01909</name>
</gene>
<protein>
    <submittedName>
        <fullName evidence="4">2-succinyl-6-hydroxy-2, 4-cyclohexadiene-1-carboxylate synthase</fullName>
        <ecNumber evidence="4">4.2.99.20</ecNumber>
    </submittedName>
</protein>
<dbReference type="GO" id="GO:0008233">
    <property type="term" value="F:peptidase activity"/>
    <property type="evidence" value="ECO:0007669"/>
    <property type="project" value="InterPro"/>
</dbReference>
<dbReference type="InterPro" id="IPR050266">
    <property type="entry name" value="AB_hydrolase_sf"/>
</dbReference>
<keyword evidence="5" id="KW-1185">Reference proteome</keyword>
<name>A0A1W6P1H9_9RHOB</name>
<dbReference type="PRINTS" id="PR00111">
    <property type="entry name" value="ABHYDROLASE"/>
</dbReference>